<dbReference type="PANTHER" id="PTHR43591">
    <property type="entry name" value="METHYLTRANSFERASE"/>
    <property type="match status" value="1"/>
</dbReference>
<evidence type="ECO:0000256" key="1">
    <source>
        <dbReference type="SAM" id="MobiDB-lite"/>
    </source>
</evidence>
<dbReference type="PANTHER" id="PTHR43591:SF24">
    <property type="entry name" value="2-METHOXY-6-POLYPRENYL-1,4-BENZOQUINOL METHYLASE, MITOCHONDRIAL"/>
    <property type="match status" value="1"/>
</dbReference>
<proteinExistence type="predicted"/>
<reference evidence="2 3" key="1">
    <citation type="journal article" date="2016" name="Mol. Biol. Evol.">
        <title>Comparative Genomics of Early-Diverging Mushroom-Forming Fungi Provides Insights into the Origins of Lignocellulose Decay Capabilities.</title>
        <authorList>
            <person name="Nagy L.G."/>
            <person name="Riley R."/>
            <person name="Tritt A."/>
            <person name="Adam C."/>
            <person name="Daum C."/>
            <person name="Floudas D."/>
            <person name="Sun H."/>
            <person name="Yadav J.S."/>
            <person name="Pangilinan J."/>
            <person name="Larsson K.H."/>
            <person name="Matsuura K."/>
            <person name="Barry K."/>
            <person name="Labutti K."/>
            <person name="Kuo R."/>
            <person name="Ohm R.A."/>
            <person name="Bhattacharya S.S."/>
            <person name="Shirouzu T."/>
            <person name="Yoshinaga Y."/>
            <person name="Martin F.M."/>
            <person name="Grigoriev I.V."/>
            <person name="Hibbett D.S."/>
        </authorList>
    </citation>
    <scope>NUCLEOTIDE SEQUENCE [LARGE SCALE GENOMIC DNA]</scope>
    <source>
        <strain evidence="2 3">TUFC12733</strain>
    </source>
</reference>
<organism evidence="2 3">
    <name type="scientific">Calocera viscosa (strain TUFC12733)</name>
    <dbReference type="NCBI Taxonomy" id="1330018"/>
    <lineage>
        <taxon>Eukaryota</taxon>
        <taxon>Fungi</taxon>
        <taxon>Dikarya</taxon>
        <taxon>Basidiomycota</taxon>
        <taxon>Agaricomycotina</taxon>
        <taxon>Dacrymycetes</taxon>
        <taxon>Dacrymycetales</taxon>
        <taxon>Dacrymycetaceae</taxon>
        <taxon>Calocera</taxon>
    </lineage>
</organism>
<dbReference type="InterPro" id="IPR029063">
    <property type="entry name" value="SAM-dependent_MTases_sf"/>
</dbReference>
<keyword evidence="3" id="KW-1185">Reference proteome</keyword>
<name>A0A167Q340_CALVF</name>
<dbReference type="CDD" id="cd02440">
    <property type="entry name" value="AdoMet_MTases"/>
    <property type="match status" value="1"/>
</dbReference>
<dbReference type="GO" id="GO:0032259">
    <property type="term" value="P:methylation"/>
    <property type="evidence" value="ECO:0007669"/>
    <property type="project" value="UniProtKB-KW"/>
</dbReference>
<sequence>MAAFLAYRSPSPSPYMDNDADADDERMSASPSPTPSFEHEHEHDPDGEMEMDRSSEYYDSDVEGAPSVYSYASSRDGARFVREVHGRVCNAQNELYALPADDEECDRIGTQHLMLKLALNSNYTAPHLVKRALSRPFPAAPAQPQANPFNFPGLPRQRRSVPQQTQRRALLDCGTGAGQWAKEMAEEWPDVDVVGIDLAPQFRKRAANAPKNCRFEVDDVTLGLPHFKGAFDVVHSRSICNGVPDYPAYIEDLLLTLRPGGILLLVEGDLQLRNWDSSPTDPEQSAMQRVLFAAYSALKGKGSTVDAGKLCARWLGEHVGKPGGVTFVGEDLVWVPVGPWLQGTDERTRRLNYIGELMRRDCKLFVRSLRPTLIDAGYRAEVLDGWIEDADRELEDLTVHMFCTWHYAWAEKAEGELVRTVMDE</sequence>
<feature type="region of interest" description="Disordered" evidence="1">
    <location>
        <begin position="1"/>
        <end position="54"/>
    </location>
</feature>
<gene>
    <name evidence="2" type="ORF">CALVIDRAFT_378872</name>
</gene>
<dbReference type="GO" id="GO:0008168">
    <property type="term" value="F:methyltransferase activity"/>
    <property type="evidence" value="ECO:0007669"/>
    <property type="project" value="UniProtKB-KW"/>
</dbReference>
<dbReference type="Proteomes" id="UP000076738">
    <property type="component" value="Unassembled WGS sequence"/>
</dbReference>
<dbReference type="SUPFAM" id="SSF53335">
    <property type="entry name" value="S-adenosyl-L-methionine-dependent methyltransferases"/>
    <property type="match status" value="1"/>
</dbReference>
<dbReference type="Pfam" id="PF13489">
    <property type="entry name" value="Methyltransf_23"/>
    <property type="match status" value="1"/>
</dbReference>
<dbReference type="EMBL" id="KV417272">
    <property type="protein sequence ID" value="KZO99363.1"/>
    <property type="molecule type" value="Genomic_DNA"/>
</dbReference>
<evidence type="ECO:0000313" key="3">
    <source>
        <dbReference type="Proteomes" id="UP000076738"/>
    </source>
</evidence>
<keyword evidence="2" id="KW-0808">Transferase</keyword>
<feature type="compositionally biased region" description="Basic and acidic residues" evidence="1">
    <location>
        <begin position="37"/>
        <end position="54"/>
    </location>
</feature>
<dbReference type="STRING" id="1330018.A0A167Q340"/>
<accession>A0A167Q340</accession>
<protein>
    <submittedName>
        <fullName evidence="2">S-adenosyl-L-methionine-dependent methyltransferase</fullName>
    </submittedName>
</protein>
<evidence type="ECO:0000313" key="2">
    <source>
        <dbReference type="EMBL" id="KZO99363.1"/>
    </source>
</evidence>
<keyword evidence="2" id="KW-0489">Methyltransferase</keyword>
<dbReference type="AlphaFoldDB" id="A0A167Q340"/>
<dbReference type="Gene3D" id="3.40.50.150">
    <property type="entry name" value="Vaccinia Virus protein VP39"/>
    <property type="match status" value="1"/>
</dbReference>
<dbReference type="OrthoDB" id="2013972at2759"/>